<evidence type="ECO:0000313" key="3">
    <source>
        <dbReference type="Proteomes" id="UP001642260"/>
    </source>
</evidence>
<comment type="caution">
    <text evidence="2">The sequence shown here is derived from an EMBL/GenBank/DDBJ whole genome shotgun (WGS) entry which is preliminary data.</text>
</comment>
<dbReference type="EMBL" id="CAKOAT010819598">
    <property type="protein sequence ID" value="CAH8389122.1"/>
    <property type="molecule type" value="Genomic_DNA"/>
</dbReference>
<reference evidence="2 3" key="1">
    <citation type="submission" date="2022-03" db="EMBL/GenBank/DDBJ databases">
        <authorList>
            <person name="Macdonald S."/>
            <person name="Ahmed S."/>
            <person name="Newling K."/>
        </authorList>
    </citation>
    <scope>NUCLEOTIDE SEQUENCE [LARGE SCALE GENOMIC DNA]</scope>
</reference>
<feature type="transmembrane region" description="Helical" evidence="1">
    <location>
        <begin position="155"/>
        <end position="176"/>
    </location>
</feature>
<protein>
    <submittedName>
        <fullName evidence="2">Uncharacterized protein</fullName>
    </submittedName>
</protein>
<accession>A0ABC8LZ69</accession>
<keyword evidence="3" id="KW-1185">Reference proteome</keyword>
<proteinExistence type="predicted"/>
<dbReference type="AlphaFoldDB" id="A0ABC8LZ69"/>
<gene>
    <name evidence="2" type="ORF">ERUC_LOCUS41605</name>
</gene>
<keyword evidence="1" id="KW-0812">Transmembrane</keyword>
<evidence type="ECO:0000313" key="2">
    <source>
        <dbReference type="EMBL" id="CAH8389122.1"/>
    </source>
</evidence>
<keyword evidence="1" id="KW-0472">Membrane</keyword>
<name>A0ABC8LZ69_ERUVS</name>
<feature type="transmembrane region" description="Helical" evidence="1">
    <location>
        <begin position="197"/>
        <end position="217"/>
    </location>
</feature>
<organism evidence="2 3">
    <name type="scientific">Eruca vesicaria subsp. sativa</name>
    <name type="common">Garden rocket</name>
    <name type="synonym">Eruca sativa</name>
    <dbReference type="NCBI Taxonomy" id="29727"/>
    <lineage>
        <taxon>Eukaryota</taxon>
        <taxon>Viridiplantae</taxon>
        <taxon>Streptophyta</taxon>
        <taxon>Embryophyta</taxon>
        <taxon>Tracheophyta</taxon>
        <taxon>Spermatophyta</taxon>
        <taxon>Magnoliopsida</taxon>
        <taxon>eudicotyledons</taxon>
        <taxon>Gunneridae</taxon>
        <taxon>Pentapetalae</taxon>
        <taxon>rosids</taxon>
        <taxon>malvids</taxon>
        <taxon>Brassicales</taxon>
        <taxon>Brassicaceae</taxon>
        <taxon>Brassiceae</taxon>
        <taxon>Eruca</taxon>
    </lineage>
</organism>
<keyword evidence="1" id="KW-1133">Transmembrane helix</keyword>
<evidence type="ECO:0000256" key="1">
    <source>
        <dbReference type="SAM" id="Phobius"/>
    </source>
</evidence>
<sequence length="274" mass="31977">MLFLLIIRDLHFCDYGFLRIVVLNGGDLVSDWALMIKRDLMDWRNINGDLLIQEISESVDSMKVLCIFSIKSFDFSYVLRSLGDLWVVFIRMIEIYHGFFEESKGFFGFWSISNFSGMERQYCDWKKDLPTIMSFLFSCLMAEDSPFLLNKTAMLRLYMIGALRIGYYLNSSYYYVLRNSKVLRYGVSFCMIRKQGLGFGVFGYVSFYIICNNSHWLSGFEVVWGRNEVDSYDALSWLLGLTVKGIHIIIRVNPGYTCDCYNCMVSFSICVFFL</sequence>
<dbReference type="Proteomes" id="UP001642260">
    <property type="component" value="Unassembled WGS sequence"/>
</dbReference>